<feature type="coiled-coil region" evidence="12">
    <location>
        <begin position="27"/>
        <end position="92"/>
    </location>
</feature>
<dbReference type="GO" id="GO:0043093">
    <property type="term" value="P:FtsZ-dependent cytokinesis"/>
    <property type="evidence" value="ECO:0007669"/>
    <property type="project" value="TreeGrafter"/>
</dbReference>
<comment type="similarity">
    <text evidence="2">Belongs to the ZapA family. Type 1 subfamily.</text>
</comment>
<dbReference type="InterPro" id="IPR036192">
    <property type="entry name" value="Cell_div_ZapA-like_sf"/>
</dbReference>
<protein>
    <recommendedName>
        <fullName evidence="3">Cell division protein ZapA</fullName>
    </recommendedName>
    <alternativeName>
        <fullName evidence="11">Z ring-associated protein ZapA</fullName>
    </alternativeName>
</protein>
<keyword evidence="14" id="KW-1185">Reference proteome</keyword>
<dbReference type="InterPro" id="IPR007838">
    <property type="entry name" value="Cell_div_ZapA-like"/>
</dbReference>
<sequence>MLHTEFSEVSLDIAGRNYKLKTPQHQQQGLQEAAALLNEKIAELKSKSRTLSAEQAAVLAALNLSYELLTERELLAQDRQQIAERLAQLQQQVESSLD</sequence>
<name>A0A437QM91_9GAMM</name>
<dbReference type="GO" id="GO:0000921">
    <property type="term" value="P:septin ring assembly"/>
    <property type="evidence" value="ECO:0007669"/>
    <property type="project" value="TreeGrafter"/>
</dbReference>
<dbReference type="PANTHER" id="PTHR34981:SF1">
    <property type="entry name" value="CELL DIVISION PROTEIN ZAPA"/>
    <property type="match status" value="1"/>
</dbReference>
<evidence type="ECO:0000256" key="10">
    <source>
        <dbReference type="ARBA" id="ARBA00026068"/>
    </source>
</evidence>
<dbReference type="SUPFAM" id="SSF102829">
    <property type="entry name" value="Cell division protein ZapA-like"/>
    <property type="match status" value="1"/>
</dbReference>
<evidence type="ECO:0000256" key="1">
    <source>
        <dbReference type="ARBA" id="ARBA00004496"/>
    </source>
</evidence>
<comment type="function">
    <text evidence="9">Activator of cell division through the inhibition of FtsZ GTPase activity, therefore promoting FtsZ assembly into bundles of protofilaments necessary for the formation of the division Z ring. It is recruited early at mid-cell but it is not essential for cell division.</text>
</comment>
<dbReference type="GO" id="GO:0005829">
    <property type="term" value="C:cytosol"/>
    <property type="evidence" value="ECO:0007669"/>
    <property type="project" value="TreeGrafter"/>
</dbReference>
<dbReference type="Gene3D" id="3.30.160.880">
    <property type="entry name" value="Cell division protein ZapA protomer, N-terminal domain"/>
    <property type="match status" value="1"/>
</dbReference>
<evidence type="ECO:0000256" key="4">
    <source>
        <dbReference type="ARBA" id="ARBA00022490"/>
    </source>
</evidence>
<keyword evidence="5 13" id="KW-0132">Cell division</keyword>
<keyword evidence="8" id="KW-0131">Cell cycle</keyword>
<dbReference type="InterPro" id="IPR042233">
    <property type="entry name" value="Cell_div_ZapA_N"/>
</dbReference>
<dbReference type="PANTHER" id="PTHR34981">
    <property type="entry name" value="CELL DIVISION PROTEIN ZAPA"/>
    <property type="match status" value="1"/>
</dbReference>
<comment type="caution">
    <text evidence="13">The sequence shown here is derived from an EMBL/GenBank/DDBJ whole genome shotgun (WGS) entry which is preliminary data.</text>
</comment>
<proteinExistence type="inferred from homology"/>
<dbReference type="RefSeq" id="WP_127699426.1">
    <property type="nucleotide sequence ID" value="NZ_SACS01000013.1"/>
</dbReference>
<evidence type="ECO:0000313" key="13">
    <source>
        <dbReference type="EMBL" id="RVU35651.1"/>
    </source>
</evidence>
<evidence type="ECO:0000256" key="8">
    <source>
        <dbReference type="ARBA" id="ARBA00023306"/>
    </source>
</evidence>
<dbReference type="GO" id="GO:0030428">
    <property type="term" value="C:cell septum"/>
    <property type="evidence" value="ECO:0007669"/>
    <property type="project" value="TreeGrafter"/>
</dbReference>
<evidence type="ECO:0000313" key="14">
    <source>
        <dbReference type="Proteomes" id="UP000283077"/>
    </source>
</evidence>
<dbReference type="GO" id="GO:0032153">
    <property type="term" value="C:cell division site"/>
    <property type="evidence" value="ECO:0007669"/>
    <property type="project" value="TreeGrafter"/>
</dbReference>
<dbReference type="OrthoDB" id="5772359at2"/>
<dbReference type="AlphaFoldDB" id="A0A437QM91"/>
<keyword evidence="4" id="KW-0963">Cytoplasm</keyword>
<evidence type="ECO:0000256" key="5">
    <source>
        <dbReference type="ARBA" id="ARBA00022618"/>
    </source>
</evidence>
<dbReference type="Gene3D" id="1.20.5.50">
    <property type="match status" value="1"/>
</dbReference>
<dbReference type="Proteomes" id="UP000283077">
    <property type="component" value="Unassembled WGS sequence"/>
</dbReference>
<organism evidence="13 14">
    <name type="scientific">Rheinheimera riviphila</name>
    <dbReference type="NCBI Taxonomy" id="1834037"/>
    <lineage>
        <taxon>Bacteria</taxon>
        <taxon>Pseudomonadati</taxon>
        <taxon>Pseudomonadota</taxon>
        <taxon>Gammaproteobacteria</taxon>
        <taxon>Chromatiales</taxon>
        <taxon>Chromatiaceae</taxon>
        <taxon>Rheinheimera</taxon>
    </lineage>
</organism>
<keyword evidence="6 12" id="KW-0175">Coiled coil</keyword>
<dbReference type="EMBL" id="SACS01000013">
    <property type="protein sequence ID" value="RVU35651.1"/>
    <property type="molecule type" value="Genomic_DNA"/>
</dbReference>
<evidence type="ECO:0000256" key="9">
    <source>
        <dbReference type="ARBA" id="ARBA00024910"/>
    </source>
</evidence>
<comment type="subunit">
    <text evidence="10">Homodimer. Interacts with FtsZ.</text>
</comment>
<evidence type="ECO:0000256" key="12">
    <source>
        <dbReference type="SAM" id="Coils"/>
    </source>
</evidence>
<evidence type="ECO:0000256" key="2">
    <source>
        <dbReference type="ARBA" id="ARBA00010074"/>
    </source>
</evidence>
<evidence type="ECO:0000256" key="6">
    <source>
        <dbReference type="ARBA" id="ARBA00023054"/>
    </source>
</evidence>
<reference evidence="13 14" key="1">
    <citation type="submission" date="2019-01" db="EMBL/GenBank/DDBJ databases">
        <authorList>
            <person name="Chen W.-M."/>
        </authorList>
    </citation>
    <scope>NUCLEOTIDE SEQUENCE [LARGE SCALE GENOMIC DNA]</scope>
    <source>
        <strain evidence="13 14">KYPC3</strain>
    </source>
</reference>
<comment type="subcellular location">
    <subcellularLocation>
        <location evidence="1">Cytoplasm</location>
    </subcellularLocation>
</comment>
<dbReference type="Pfam" id="PF05164">
    <property type="entry name" value="ZapA"/>
    <property type="match status" value="1"/>
</dbReference>
<keyword evidence="7" id="KW-0717">Septation</keyword>
<evidence type="ECO:0000256" key="11">
    <source>
        <dbReference type="ARBA" id="ARBA00033158"/>
    </source>
</evidence>
<accession>A0A437QM91</accession>
<evidence type="ECO:0000256" key="7">
    <source>
        <dbReference type="ARBA" id="ARBA00023210"/>
    </source>
</evidence>
<dbReference type="GO" id="GO:0000917">
    <property type="term" value="P:division septum assembly"/>
    <property type="evidence" value="ECO:0007669"/>
    <property type="project" value="UniProtKB-KW"/>
</dbReference>
<gene>
    <name evidence="13" type="ORF">EOE67_12535</name>
</gene>
<evidence type="ECO:0000256" key="3">
    <source>
        <dbReference type="ARBA" id="ARBA00015195"/>
    </source>
</evidence>